<organism evidence="6">
    <name type="scientific">freshwater metagenome</name>
    <dbReference type="NCBI Taxonomy" id="449393"/>
    <lineage>
        <taxon>unclassified sequences</taxon>
        <taxon>metagenomes</taxon>
        <taxon>ecological metagenomes</taxon>
    </lineage>
</organism>
<dbReference type="AlphaFoldDB" id="A0A6J7CS99"/>
<dbReference type="EMBL" id="CAFBLS010000014">
    <property type="protein sequence ID" value="CAB4860731.1"/>
    <property type="molecule type" value="Genomic_DNA"/>
</dbReference>
<evidence type="ECO:0000256" key="1">
    <source>
        <dbReference type="ARBA" id="ARBA00022630"/>
    </source>
</evidence>
<dbReference type="InterPro" id="IPR023936">
    <property type="entry name" value="RutE-like"/>
</dbReference>
<dbReference type="CDD" id="cd02148">
    <property type="entry name" value="RutE-like"/>
    <property type="match status" value="1"/>
</dbReference>
<accession>A0A6J7CS99</accession>
<proteinExistence type="predicted"/>
<keyword evidence="4" id="KW-0560">Oxidoreductase</keyword>
<feature type="domain" description="Nitroreductase" evidence="5">
    <location>
        <begin position="24"/>
        <end position="181"/>
    </location>
</feature>
<evidence type="ECO:0000259" key="5">
    <source>
        <dbReference type="Pfam" id="PF00881"/>
    </source>
</evidence>
<reference evidence="6" key="1">
    <citation type="submission" date="2020-05" db="EMBL/GenBank/DDBJ databases">
        <authorList>
            <person name="Chiriac C."/>
            <person name="Salcher M."/>
            <person name="Ghai R."/>
            <person name="Kavagutti S V."/>
        </authorList>
    </citation>
    <scope>NUCLEOTIDE SEQUENCE</scope>
</reference>
<dbReference type="PANTHER" id="PTHR43543">
    <property type="entry name" value="MALONIC SEMIALDEHYDE REDUCTASE RUTE-RELATED"/>
    <property type="match status" value="1"/>
</dbReference>
<keyword evidence="2" id="KW-0288">FMN</keyword>
<dbReference type="InterPro" id="IPR029479">
    <property type="entry name" value="Nitroreductase"/>
</dbReference>
<dbReference type="InterPro" id="IPR000415">
    <property type="entry name" value="Nitroreductase-like"/>
</dbReference>
<evidence type="ECO:0000313" key="6">
    <source>
        <dbReference type="EMBL" id="CAB4860731.1"/>
    </source>
</evidence>
<dbReference type="GO" id="GO:0016491">
    <property type="term" value="F:oxidoreductase activity"/>
    <property type="evidence" value="ECO:0007669"/>
    <property type="project" value="UniProtKB-KW"/>
</dbReference>
<dbReference type="Gene3D" id="3.40.109.10">
    <property type="entry name" value="NADH Oxidase"/>
    <property type="match status" value="1"/>
</dbReference>
<dbReference type="SUPFAM" id="SSF55469">
    <property type="entry name" value="FMN-dependent nitroreductase-like"/>
    <property type="match status" value="1"/>
</dbReference>
<dbReference type="Pfam" id="PF00881">
    <property type="entry name" value="Nitroreductase"/>
    <property type="match status" value="1"/>
</dbReference>
<keyword evidence="3" id="KW-0521">NADP</keyword>
<dbReference type="PANTHER" id="PTHR43543:SF1">
    <property type="entry name" value="MALONIC SEMIALDEHYDE REDUCTASE RUTE-RELATED"/>
    <property type="match status" value="1"/>
</dbReference>
<name>A0A6J7CS99_9ZZZZ</name>
<protein>
    <submittedName>
        <fullName evidence="6">Unannotated protein</fullName>
    </submittedName>
</protein>
<sequence>MSLTADITELSIDPRTADLLFREAHTAYAFADTPVTDEQLAAIYDLVRYAPTAMNSQPLRITFVRSSEAKSRLLPLLAEGNRPKAASAPVVALLAADTDFHLHFERTLPQLPGAKDRFADDDARLQAATFNATLQAGYFIIAARAAGLDAGPMGGFDREGVDAEFFAGTTLTSVLVVNLGYVAEAGRNSRNHRLGHDEAVRIL</sequence>
<dbReference type="InterPro" id="IPR050461">
    <property type="entry name" value="Nitroreductase_HadB/RutE"/>
</dbReference>
<keyword evidence="1" id="KW-0285">Flavoprotein</keyword>
<dbReference type="NCBIfam" id="NF003768">
    <property type="entry name" value="PRK05365.1"/>
    <property type="match status" value="1"/>
</dbReference>
<evidence type="ECO:0000256" key="4">
    <source>
        <dbReference type="ARBA" id="ARBA00023002"/>
    </source>
</evidence>
<evidence type="ECO:0000256" key="2">
    <source>
        <dbReference type="ARBA" id="ARBA00022643"/>
    </source>
</evidence>
<evidence type="ECO:0000256" key="3">
    <source>
        <dbReference type="ARBA" id="ARBA00022857"/>
    </source>
</evidence>
<gene>
    <name evidence="6" type="ORF">UFOPK3402_00195</name>
</gene>